<keyword evidence="5" id="KW-0862">Zinc</keyword>
<dbReference type="GO" id="GO:0008270">
    <property type="term" value="F:zinc ion binding"/>
    <property type="evidence" value="ECO:0007669"/>
    <property type="project" value="UniProtKB-KW"/>
</dbReference>
<evidence type="ECO:0000256" key="3">
    <source>
        <dbReference type="ARBA" id="ARBA00022692"/>
    </source>
</evidence>
<dbReference type="PROSITE" id="PS50089">
    <property type="entry name" value="ZF_RING_2"/>
    <property type="match status" value="1"/>
</dbReference>
<dbReference type="PANTHER" id="PTHR22894:SF5">
    <property type="entry name" value="RING-TYPE DOMAIN-CONTAINING PROTEIN"/>
    <property type="match status" value="1"/>
</dbReference>
<dbReference type="EMBL" id="JAWQEG010002508">
    <property type="protein sequence ID" value="KAK3871470.1"/>
    <property type="molecule type" value="Genomic_DNA"/>
</dbReference>
<dbReference type="InterPro" id="IPR010652">
    <property type="entry name" value="DUF1232"/>
</dbReference>
<comment type="caution">
    <text evidence="14">The sequence shown here is derived from an EMBL/GenBank/DDBJ whole genome shotgun (WGS) entry which is preliminary data.</text>
</comment>
<feature type="transmembrane region" description="Helical" evidence="12">
    <location>
        <begin position="20"/>
        <end position="44"/>
    </location>
</feature>
<evidence type="ECO:0000259" key="13">
    <source>
        <dbReference type="PROSITE" id="PS50089"/>
    </source>
</evidence>
<name>A0AAE1FC68_PETCI</name>
<feature type="region of interest" description="Disordered" evidence="11">
    <location>
        <begin position="49"/>
        <end position="80"/>
    </location>
</feature>
<gene>
    <name evidence="14" type="ORF">Pcinc_023377</name>
</gene>
<feature type="non-terminal residue" evidence="14">
    <location>
        <position position="1"/>
    </location>
</feature>
<evidence type="ECO:0000256" key="7">
    <source>
        <dbReference type="ARBA" id="ARBA00023136"/>
    </source>
</evidence>
<dbReference type="Pfam" id="PF13920">
    <property type="entry name" value="zf-C3HC4_3"/>
    <property type="match status" value="1"/>
</dbReference>
<evidence type="ECO:0000256" key="6">
    <source>
        <dbReference type="ARBA" id="ARBA00022989"/>
    </source>
</evidence>
<evidence type="ECO:0000256" key="2">
    <source>
        <dbReference type="ARBA" id="ARBA00014068"/>
    </source>
</evidence>
<feature type="transmembrane region" description="Helical" evidence="12">
    <location>
        <begin position="230"/>
        <end position="252"/>
    </location>
</feature>
<keyword evidence="3 12" id="KW-0812">Transmembrane</keyword>
<keyword evidence="7 12" id="KW-0472">Membrane</keyword>
<evidence type="ECO:0000256" key="11">
    <source>
        <dbReference type="SAM" id="MobiDB-lite"/>
    </source>
</evidence>
<keyword evidence="4 10" id="KW-0479">Metal-binding</keyword>
<proteinExistence type="predicted"/>
<reference evidence="14" key="1">
    <citation type="submission" date="2023-10" db="EMBL/GenBank/DDBJ databases">
        <title>Genome assemblies of two species of porcelain crab, Petrolisthes cinctipes and Petrolisthes manimaculis (Anomura: Porcellanidae).</title>
        <authorList>
            <person name="Angst P."/>
        </authorList>
    </citation>
    <scope>NUCLEOTIDE SEQUENCE</scope>
    <source>
        <strain evidence="14">PB745_01</strain>
        <tissue evidence="14">Gill</tissue>
    </source>
</reference>
<dbReference type="AlphaFoldDB" id="A0AAE1FC68"/>
<evidence type="ECO:0000256" key="10">
    <source>
        <dbReference type="PROSITE-ProRule" id="PRU00175"/>
    </source>
</evidence>
<dbReference type="Proteomes" id="UP001286313">
    <property type="component" value="Unassembled WGS sequence"/>
</dbReference>
<organism evidence="14 15">
    <name type="scientific">Petrolisthes cinctipes</name>
    <name type="common">Flat porcelain crab</name>
    <dbReference type="NCBI Taxonomy" id="88211"/>
    <lineage>
        <taxon>Eukaryota</taxon>
        <taxon>Metazoa</taxon>
        <taxon>Ecdysozoa</taxon>
        <taxon>Arthropoda</taxon>
        <taxon>Crustacea</taxon>
        <taxon>Multicrustacea</taxon>
        <taxon>Malacostraca</taxon>
        <taxon>Eumalacostraca</taxon>
        <taxon>Eucarida</taxon>
        <taxon>Decapoda</taxon>
        <taxon>Pleocyemata</taxon>
        <taxon>Anomura</taxon>
        <taxon>Galatheoidea</taxon>
        <taxon>Porcellanidae</taxon>
        <taxon>Petrolisthes</taxon>
    </lineage>
</organism>
<dbReference type="SUPFAM" id="SSF57850">
    <property type="entry name" value="RING/U-box"/>
    <property type="match status" value="1"/>
</dbReference>
<evidence type="ECO:0000313" key="14">
    <source>
        <dbReference type="EMBL" id="KAK3871470.1"/>
    </source>
</evidence>
<dbReference type="InterPro" id="IPR001841">
    <property type="entry name" value="Znf_RING"/>
</dbReference>
<evidence type="ECO:0000256" key="4">
    <source>
        <dbReference type="ARBA" id="ARBA00022771"/>
    </source>
</evidence>
<dbReference type="GO" id="GO:0061630">
    <property type="term" value="F:ubiquitin protein ligase activity"/>
    <property type="evidence" value="ECO:0007669"/>
    <property type="project" value="InterPro"/>
</dbReference>
<evidence type="ECO:0000256" key="5">
    <source>
        <dbReference type="ARBA" id="ARBA00022833"/>
    </source>
</evidence>
<accession>A0AAE1FC68</accession>
<dbReference type="GO" id="GO:0012505">
    <property type="term" value="C:endomembrane system"/>
    <property type="evidence" value="ECO:0007669"/>
    <property type="project" value="UniProtKB-SubCell"/>
</dbReference>
<protein>
    <recommendedName>
        <fullName evidence="2">E3 ubiquitin-protein ligase RNF170</fullName>
    </recommendedName>
    <alternativeName>
        <fullName evidence="9">RING finger protein 170</fullName>
    </alternativeName>
    <alternativeName>
        <fullName evidence="8">RING-type E3 ubiquitin transferase RNF170</fullName>
    </alternativeName>
</protein>
<dbReference type="PANTHER" id="PTHR22894">
    <property type="entry name" value="RING-TYPE DOMAIN-CONTAINING PROTEIN"/>
    <property type="match status" value="1"/>
</dbReference>
<dbReference type="InterPro" id="IPR038896">
    <property type="entry name" value="RNF170"/>
</dbReference>
<feature type="compositionally biased region" description="Low complexity" evidence="11">
    <location>
        <begin position="57"/>
        <end position="71"/>
    </location>
</feature>
<feature type="domain" description="RING-type" evidence="13">
    <location>
        <begin position="87"/>
        <end position="130"/>
    </location>
</feature>
<evidence type="ECO:0000256" key="8">
    <source>
        <dbReference type="ARBA" id="ARBA00030110"/>
    </source>
</evidence>
<evidence type="ECO:0000256" key="9">
    <source>
        <dbReference type="ARBA" id="ARBA00031107"/>
    </source>
</evidence>
<evidence type="ECO:0000256" key="1">
    <source>
        <dbReference type="ARBA" id="ARBA00004127"/>
    </source>
</evidence>
<feature type="transmembrane region" description="Helical" evidence="12">
    <location>
        <begin position="207"/>
        <end position="224"/>
    </location>
</feature>
<keyword evidence="4 10" id="KW-0863">Zinc-finger</keyword>
<dbReference type="Gene3D" id="3.30.40.10">
    <property type="entry name" value="Zinc/RING finger domain, C3HC4 (zinc finger)"/>
    <property type="match status" value="1"/>
</dbReference>
<evidence type="ECO:0000256" key="12">
    <source>
        <dbReference type="SAM" id="Phobius"/>
    </source>
</evidence>
<comment type="subcellular location">
    <subcellularLocation>
        <location evidence="1">Endomembrane system</location>
        <topology evidence="1">Multi-pass membrane protein</topology>
    </subcellularLocation>
</comment>
<sequence>RIGWRKVMEGVSQSGGIAGLLLLLGTPTAILTAVFAGFVLSLCWRRPSSNRDTQESNTNTTTNTTTNNTTNSAEMSQSRRPSTERECPICIDTPTYAVETNCGHIFCAKCFVQNWQTNFTVTPTLCPFCRQEVTLLIPCLTDNEQNTTDETEVREREHIMGEVGQYNRMYSTLPRSFTNQILDLPTLLRHLWREIFTWRGLAMLSKLRVLFFIVLGVVYAIAPVDLIPEAFLGVLGVFDDIVVALVILFKLIEVYRDVVANRDW</sequence>
<dbReference type="SMART" id="SM00184">
    <property type="entry name" value="RING"/>
    <property type="match status" value="1"/>
</dbReference>
<keyword evidence="6 12" id="KW-1133">Transmembrane helix</keyword>
<evidence type="ECO:0000313" key="15">
    <source>
        <dbReference type="Proteomes" id="UP001286313"/>
    </source>
</evidence>
<keyword evidence="15" id="KW-1185">Reference proteome</keyword>
<dbReference type="Pfam" id="PF06803">
    <property type="entry name" value="DUF1232"/>
    <property type="match status" value="1"/>
</dbReference>
<dbReference type="InterPro" id="IPR013083">
    <property type="entry name" value="Znf_RING/FYVE/PHD"/>
</dbReference>